<dbReference type="InterPro" id="IPR013087">
    <property type="entry name" value="Znf_C2H2_type"/>
</dbReference>
<accession>A0A1Y1N0F2</accession>
<dbReference type="EMBL" id="GEZM01018223">
    <property type="protein sequence ID" value="JAV90340.1"/>
    <property type="molecule type" value="Transcribed_RNA"/>
</dbReference>
<evidence type="ECO:0000259" key="2">
    <source>
        <dbReference type="PROSITE" id="PS50157"/>
    </source>
</evidence>
<keyword evidence="1" id="KW-0479">Metal-binding</keyword>
<dbReference type="GO" id="GO:0008270">
    <property type="term" value="F:zinc ion binding"/>
    <property type="evidence" value="ECO:0007669"/>
    <property type="project" value="UniProtKB-KW"/>
</dbReference>
<evidence type="ECO:0000256" key="1">
    <source>
        <dbReference type="PROSITE-ProRule" id="PRU00042"/>
    </source>
</evidence>
<dbReference type="AlphaFoldDB" id="A0A1Y1N0F2"/>
<evidence type="ECO:0000313" key="3">
    <source>
        <dbReference type="EMBL" id="JAV90340.1"/>
    </source>
</evidence>
<keyword evidence="1" id="KW-0862">Zinc</keyword>
<reference evidence="3" key="1">
    <citation type="journal article" date="2016" name="Sci. Rep.">
        <title>Molecular characterization of firefly nuptial gifts: a multi-omics approach sheds light on postcopulatory sexual selection.</title>
        <authorList>
            <person name="Al-Wathiqui N."/>
            <person name="Fallon T.R."/>
            <person name="South A."/>
            <person name="Weng J.K."/>
            <person name="Lewis S.M."/>
        </authorList>
    </citation>
    <scope>NUCLEOTIDE SEQUENCE</scope>
</reference>
<name>A0A1Y1N0F2_PHOPY</name>
<sequence length="449" mass="51946">MPTCGVCHISYSNIKDLMTHLKHVHNLGENSKYNCNELNCYRNFPSLNSYRKHLKSHKNVHVVVQTSNTCGNTSGSHEELVNDNFEDDLDILNTECGSKTHDLNTTFFDDFKNNLSQNVLIFIHAFYADSSLSRKDVQIIIDAIHDLISEPLDIFKNYLEVLVSKYNMDRSHRDNLNKFIDQIQNMFTGLHTEYLRFKYLEKSNHYINPVECILGQRLDKMENGLASPQTYTYQFIPLRLVFKNFLEMPNVLPFFLYYDDYESGNPLSSHAGIHKLGAVYSSIPCMPVRFQSSLENIFLTLLFHTMDLKEFGSSAIFNKLVEECNYLQKSGIEVVSSGKKIKVYFVLTLLLGDNLGLNKLLGFTESFRSNHYCRFCKCARVDMEHQVNEDQTMLRNRTNYAADIQLNNLKVTGIKELCVWNKVQLFHVCENYSVDILHTTYSKGLLFLI</sequence>
<proteinExistence type="predicted"/>
<dbReference type="PROSITE" id="PS50157">
    <property type="entry name" value="ZINC_FINGER_C2H2_2"/>
    <property type="match status" value="1"/>
</dbReference>
<organism evidence="3">
    <name type="scientific">Photinus pyralis</name>
    <name type="common">Common eastern firefly</name>
    <name type="synonym">Lampyris pyralis</name>
    <dbReference type="NCBI Taxonomy" id="7054"/>
    <lineage>
        <taxon>Eukaryota</taxon>
        <taxon>Metazoa</taxon>
        <taxon>Ecdysozoa</taxon>
        <taxon>Arthropoda</taxon>
        <taxon>Hexapoda</taxon>
        <taxon>Insecta</taxon>
        <taxon>Pterygota</taxon>
        <taxon>Neoptera</taxon>
        <taxon>Endopterygota</taxon>
        <taxon>Coleoptera</taxon>
        <taxon>Polyphaga</taxon>
        <taxon>Elateriformia</taxon>
        <taxon>Elateroidea</taxon>
        <taxon>Lampyridae</taxon>
        <taxon>Lampyrinae</taxon>
        <taxon>Photinus</taxon>
    </lineage>
</organism>
<feature type="domain" description="C2H2-type" evidence="2">
    <location>
        <begin position="33"/>
        <end position="57"/>
    </location>
</feature>
<dbReference type="PROSITE" id="PS00028">
    <property type="entry name" value="ZINC_FINGER_C2H2_1"/>
    <property type="match status" value="1"/>
</dbReference>
<dbReference type="Gene3D" id="3.30.160.60">
    <property type="entry name" value="Classic Zinc Finger"/>
    <property type="match status" value="1"/>
</dbReference>
<dbReference type="SMART" id="SM00355">
    <property type="entry name" value="ZnF_C2H2"/>
    <property type="match status" value="2"/>
</dbReference>
<keyword evidence="1" id="KW-0863">Zinc-finger</keyword>
<protein>
    <recommendedName>
        <fullName evidence="2">C2H2-type domain-containing protein</fullName>
    </recommendedName>
</protein>